<dbReference type="InterPro" id="IPR050426">
    <property type="entry name" value="Glycosyltransferase_28"/>
</dbReference>
<keyword evidence="2" id="KW-0328">Glycosyltransferase</keyword>
<dbReference type="InterPro" id="IPR048284">
    <property type="entry name" value="EryCIII-like_N"/>
</dbReference>
<dbReference type="Gene3D" id="3.40.50.2000">
    <property type="entry name" value="Glycogen Phosphorylase B"/>
    <property type="match status" value="2"/>
</dbReference>
<dbReference type="InterPro" id="IPR010610">
    <property type="entry name" value="EryCIII-like_C"/>
</dbReference>
<evidence type="ECO:0000313" key="7">
    <source>
        <dbReference type="Proteomes" id="UP000520767"/>
    </source>
</evidence>
<reference evidence="6 7" key="1">
    <citation type="submission" date="2020-08" db="EMBL/GenBank/DDBJ databases">
        <title>Genomic Encyclopedia of Type Strains, Phase III (KMG-III): the genomes of soil and plant-associated and newly described type strains.</title>
        <authorList>
            <person name="Whitman W."/>
        </authorList>
    </citation>
    <scope>NUCLEOTIDE SEQUENCE [LARGE SCALE GENOMIC DNA]</scope>
    <source>
        <strain evidence="6 7">CECT 8960</strain>
    </source>
</reference>
<dbReference type="Pfam" id="PF21036">
    <property type="entry name" value="EryCIII-like_N"/>
    <property type="match status" value="2"/>
</dbReference>
<comment type="caution">
    <text evidence="6">The sequence shown here is derived from an EMBL/GenBank/DDBJ whole genome shotgun (WGS) entry which is preliminary data.</text>
</comment>
<evidence type="ECO:0000256" key="3">
    <source>
        <dbReference type="ARBA" id="ARBA00022679"/>
    </source>
</evidence>
<feature type="domain" description="Erythromycin biosynthesis protein CIII-like C-terminal" evidence="4">
    <location>
        <begin position="270"/>
        <end position="411"/>
    </location>
</feature>
<dbReference type="PANTHER" id="PTHR48050">
    <property type="entry name" value="STEROL 3-BETA-GLUCOSYLTRANSFERASE"/>
    <property type="match status" value="1"/>
</dbReference>
<dbReference type="CDD" id="cd03784">
    <property type="entry name" value="GT1_Gtf-like"/>
    <property type="match status" value="1"/>
</dbReference>
<accession>A0A7W7VIG7</accession>
<dbReference type="GO" id="GO:0017000">
    <property type="term" value="P:antibiotic biosynthetic process"/>
    <property type="evidence" value="ECO:0007669"/>
    <property type="project" value="UniProtKB-ARBA"/>
</dbReference>
<keyword evidence="3 6" id="KW-0808">Transferase</keyword>
<dbReference type="GO" id="GO:0008194">
    <property type="term" value="F:UDP-glycosyltransferase activity"/>
    <property type="evidence" value="ECO:0007669"/>
    <property type="project" value="InterPro"/>
</dbReference>
<keyword evidence="7" id="KW-1185">Reference proteome</keyword>
<dbReference type="AlphaFoldDB" id="A0A7W7VIG7"/>
<dbReference type="SUPFAM" id="SSF53756">
    <property type="entry name" value="UDP-Glycosyltransferase/glycogen phosphorylase"/>
    <property type="match status" value="1"/>
</dbReference>
<dbReference type="PANTHER" id="PTHR48050:SF13">
    <property type="entry name" value="STEROL 3-BETA-GLUCOSYLTRANSFERASE UGT80A2"/>
    <property type="match status" value="1"/>
</dbReference>
<evidence type="ECO:0000256" key="1">
    <source>
        <dbReference type="ARBA" id="ARBA00006962"/>
    </source>
</evidence>
<organism evidence="6 7">
    <name type="scientific">Actinophytocola algeriensis</name>
    <dbReference type="NCBI Taxonomy" id="1768010"/>
    <lineage>
        <taxon>Bacteria</taxon>
        <taxon>Bacillati</taxon>
        <taxon>Actinomycetota</taxon>
        <taxon>Actinomycetes</taxon>
        <taxon>Pseudonocardiales</taxon>
        <taxon>Pseudonocardiaceae</taxon>
    </lineage>
</organism>
<evidence type="ECO:0000313" key="6">
    <source>
        <dbReference type="EMBL" id="MBB4911547.1"/>
    </source>
</evidence>
<name>A0A7W7VIG7_9PSEU</name>
<evidence type="ECO:0000259" key="5">
    <source>
        <dbReference type="Pfam" id="PF21036"/>
    </source>
</evidence>
<protein>
    <submittedName>
        <fullName evidence="6">UDP:flavonoid glycosyltransferase YjiC (YdhE family)</fullName>
    </submittedName>
</protein>
<gene>
    <name evidence="6" type="ORF">FHR82_007817</name>
</gene>
<sequence>MRVLFAVSSWSGHYYPMVPLAWALRVAGHEVRVLCAPSEVDRVTGAGLTPVPLLADTDLTRHARALNLLEERAGHWPYREPPPHPELDGPVEPGTFDLDAWWAGAVRAERERLLRGVDAAQGYALRWQPDLVVHDVVCYEGPLAAEAAGVPNVLHLWGPTGAEGTFGVLRGNGGAEQFTAAVAEQALVAAAGAEQADRILTRAGHVLDPCPDPVREHTTVRRLPIRYLPYNGSGAEPVLPPRSDRPRICVTWGRSGTRCFGPQTSKLPQVVAGAADLGAEVLLLAPRADVEACGTLPESVRPMVEVPLHLVLPDCDAVVHYGSGGSTMTSVVAGVPQLAIPFTPAGVFLADRFAAVGCARTLPNYETDAAGVRAALGGLVHEPSYARAARDLAADAAAMPAPAEVVGTLERIATAPELVARRAG</sequence>
<feature type="domain" description="Erythromycin biosynthesis protein CIII-like N-terminal" evidence="5">
    <location>
        <begin position="22"/>
        <end position="60"/>
    </location>
</feature>
<dbReference type="RefSeq" id="WP_184815563.1">
    <property type="nucleotide sequence ID" value="NZ_JACHJQ010000010.1"/>
</dbReference>
<proteinExistence type="inferred from homology"/>
<dbReference type="Pfam" id="PF06722">
    <property type="entry name" value="EryCIII-like_C"/>
    <property type="match status" value="1"/>
</dbReference>
<dbReference type="InterPro" id="IPR002213">
    <property type="entry name" value="UDP_glucos_trans"/>
</dbReference>
<comment type="similarity">
    <text evidence="1">Belongs to the glycosyltransferase 28 family.</text>
</comment>
<evidence type="ECO:0000256" key="2">
    <source>
        <dbReference type="ARBA" id="ARBA00022676"/>
    </source>
</evidence>
<dbReference type="Proteomes" id="UP000520767">
    <property type="component" value="Unassembled WGS sequence"/>
</dbReference>
<dbReference type="EMBL" id="JACHJQ010000010">
    <property type="protein sequence ID" value="MBB4911547.1"/>
    <property type="molecule type" value="Genomic_DNA"/>
</dbReference>
<dbReference type="GO" id="GO:0016758">
    <property type="term" value="F:hexosyltransferase activity"/>
    <property type="evidence" value="ECO:0007669"/>
    <property type="project" value="UniProtKB-ARBA"/>
</dbReference>
<evidence type="ECO:0000259" key="4">
    <source>
        <dbReference type="Pfam" id="PF06722"/>
    </source>
</evidence>
<feature type="domain" description="Erythromycin biosynthesis protein CIII-like N-terminal" evidence="5">
    <location>
        <begin position="119"/>
        <end position="253"/>
    </location>
</feature>